<protein>
    <recommendedName>
        <fullName evidence="2">Head fiber protein</fullName>
    </recommendedName>
</protein>
<accession>A0A644T480</accession>
<proteinExistence type="predicted"/>
<gene>
    <name evidence="1" type="ORF">SDC9_07312</name>
</gene>
<dbReference type="Gene3D" id="6.10.140.1630">
    <property type="match status" value="1"/>
</dbReference>
<dbReference type="AlphaFoldDB" id="A0A644T480"/>
<name>A0A644T480_9ZZZZ</name>
<comment type="caution">
    <text evidence="1">The sequence shown here is derived from an EMBL/GenBank/DDBJ whole genome shotgun (WGS) entry which is preliminary data.</text>
</comment>
<dbReference type="EMBL" id="VSSQ01000015">
    <property type="protein sequence ID" value="MPL61725.1"/>
    <property type="molecule type" value="Genomic_DNA"/>
</dbReference>
<evidence type="ECO:0000313" key="1">
    <source>
        <dbReference type="EMBL" id="MPL61725.1"/>
    </source>
</evidence>
<evidence type="ECO:0008006" key="2">
    <source>
        <dbReference type="Google" id="ProtNLM"/>
    </source>
</evidence>
<organism evidence="1">
    <name type="scientific">bioreactor metagenome</name>
    <dbReference type="NCBI Taxonomy" id="1076179"/>
    <lineage>
        <taxon>unclassified sequences</taxon>
        <taxon>metagenomes</taxon>
        <taxon>ecological metagenomes</taxon>
    </lineage>
</organism>
<reference evidence="1" key="1">
    <citation type="submission" date="2019-08" db="EMBL/GenBank/DDBJ databases">
        <authorList>
            <person name="Kucharzyk K."/>
            <person name="Murdoch R.W."/>
            <person name="Higgins S."/>
            <person name="Loffler F."/>
        </authorList>
    </citation>
    <scope>NUCLEOTIDE SEQUENCE</scope>
</reference>
<sequence>MADNTYSTKNYQEQGGEKWVIGGTLKVLPTATVTGLPSDPLQVATEATLGGIKAPAKTDEAVPVAVDEDGFLFVPEVTVPTVPVAEAVADSVAEDVAGVNTVINAILASLKTAGLMATETEPE</sequence>